<dbReference type="SUPFAM" id="SSF47384">
    <property type="entry name" value="Homodimeric domain of signal transducing histidine kinase"/>
    <property type="match status" value="1"/>
</dbReference>
<dbReference type="SMART" id="SM00388">
    <property type="entry name" value="HisKA"/>
    <property type="match status" value="1"/>
</dbReference>
<dbReference type="InterPro" id="IPR015943">
    <property type="entry name" value="WD40/YVTN_repeat-like_dom_sf"/>
</dbReference>
<dbReference type="InterPro" id="IPR001789">
    <property type="entry name" value="Sig_transdc_resp-reg_receiver"/>
</dbReference>
<dbReference type="InterPro" id="IPR011006">
    <property type="entry name" value="CheY-like_superfamily"/>
</dbReference>
<dbReference type="Gene3D" id="1.10.287.130">
    <property type="match status" value="1"/>
</dbReference>
<protein>
    <recommendedName>
        <fullName evidence="2">histidine kinase</fullName>
        <ecNumber evidence="2">2.7.13.3</ecNumber>
    </recommendedName>
</protein>
<dbReference type="Pfam" id="PF12833">
    <property type="entry name" value="HTH_18"/>
    <property type="match status" value="1"/>
</dbReference>
<dbReference type="RefSeq" id="WP_117694636.1">
    <property type="nucleotide sequence ID" value="NZ_QSSA01000020.1"/>
</dbReference>
<dbReference type="InterPro" id="IPR036097">
    <property type="entry name" value="HisK_dim/P_sf"/>
</dbReference>
<dbReference type="Pfam" id="PF00072">
    <property type="entry name" value="Response_reg"/>
    <property type="match status" value="1"/>
</dbReference>
<sequence length="1338" mass="151285">MKQILLTLVFSVVNTWSAWALDFGFRHLNTSNGLPNQQVEAIVQDADGYIWIGTRNGLAKFDGYNVQTYYHQEGMAHSLIHNFVHGMFLDSKKNLWVATENGVSRYRSKTDDFQNYGNVKGYCTSFVETKDGRILTGHDKLFVYDKKTDAFSVYPSLNYGAIASMARDGKGNIFVSTNKAVFSFNATLSKINLHKLNGLGNSSIEQNTIKPLYVDSRQRLWIGCDNGGLACVTLATGKEVKYEAKWLTGGIVRTITEDKRHNIWLGTEIGIAVIAPDGHIERIKKEPNKSNSLTDNAIYSILSDKEDDIWIGSYFGGVDYLVKRNSWFMHDYANGKPGAFNARIPRSIVEAEGGLVWIATEDNGVFIYDMQNHVFTPFTSIPTLGYNVHSLYYDPVSRDMWIGSRFNGLFRYQLGTHQYSQYYYTNGITSAGIFDVCKTSNGRIWVATMDGLRYYDAKYNVFRKIGHQLLDHVFIYSLFEDSKHRLWASTTSYGLFCIDHGKVIRYSKESHCGLTDNYIIVVFEDSQKRIWIGTNNCGMFYLNVNDKQKIKHASCGLPQECTICSIVEDANHCLWIGTDRGLYRYHLVDGSTRCFSANAELPVNQFNFTSSYYSPRGFMMMGTFDGLLTFYPQKIVDKAIHYQIHFKQLYINNKLMSVASEDSPLKTRLDCTDEIVLSYDQAKSFSIEYGVVMPGCMENVRYQIKVDGIDKDWRDVGTEHRFNGYLLQPGNYRLHVRANNGIMKEDNMSERVLDIVVEAPFYRSNLAIFIYLLLLCGVAIGTIAFYNMRMKEKAEIKYVSLEKEKVKEVDKMKSNFFTMVSHELKTPLALIKAPLKTIAVSQLSDEAKTSLDMAIRNATKMEHMINELVTFNKIESDNFPFYVQQGNPVEFVAMVAANFKEVVSAKQLKLEIHTIDNGEDGWFSPSYIEHILNNLMSNAMKFTSTGGVITIGAEMVRKLESPDLFLKMEVADTGIGIMKEEIANIFERYYQTKRGFNANSKGWGIGLSLVRRLAEIHKGSVAVDSELGKGSTFTVWIDVAEDAFTEKDKISSDKELVTVKDYVSKAEPLSVDSQDGVVTQLSKEKEVGEGMHTLLVVEDNADMLKFLADLLGKEYHVVTAKDGQEAWNIAISRQDIEMVVSDVMMPRMTGNELCNMLKGNMATSHIPVILLTAKSDPDDIKSGYKDGADVYISKPFDPVALCYQIGNILRLVRNRQEKIVEGGKEAIEANNTLTQLDKDFVKSISDMVEVNLENANFSIDDITSSMGISRSLLYTKMKSLMNISMGDYIRHKRIERTCHMLSEGYNVSETAYACGFSDPNYFSKVFKKMKGMAPSDYS</sequence>
<evidence type="ECO:0000256" key="4">
    <source>
        <dbReference type="ARBA" id="ARBA00023015"/>
    </source>
</evidence>
<feature type="transmembrane region" description="Helical" evidence="8">
    <location>
        <begin position="768"/>
        <end position="788"/>
    </location>
</feature>
<evidence type="ECO:0000256" key="3">
    <source>
        <dbReference type="ARBA" id="ARBA00022553"/>
    </source>
</evidence>
<keyword evidence="12" id="KW-0418">Kinase</keyword>
<dbReference type="InterPro" id="IPR013783">
    <property type="entry name" value="Ig-like_fold"/>
</dbReference>
<reference evidence="12 13" key="1">
    <citation type="submission" date="2018-08" db="EMBL/GenBank/DDBJ databases">
        <title>A genome reference for cultivated species of the human gut microbiota.</title>
        <authorList>
            <person name="Zou Y."/>
            <person name="Xue W."/>
            <person name="Luo G."/>
        </authorList>
    </citation>
    <scope>NUCLEOTIDE SEQUENCE [LARGE SCALE GENOMIC DNA]</scope>
    <source>
        <strain evidence="12 13">TF06-40</strain>
    </source>
</reference>
<keyword evidence="3 7" id="KW-0597">Phosphoprotein</keyword>
<feature type="domain" description="HTH araC/xylS-type" evidence="9">
    <location>
        <begin position="1242"/>
        <end position="1338"/>
    </location>
</feature>
<dbReference type="SMART" id="SM00342">
    <property type="entry name" value="HTH_ARAC"/>
    <property type="match status" value="1"/>
</dbReference>
<evidence type="ECO:0000256" key="2">
    <source>
        <dbReference type="ARBA" id="ARBA00012438"/>
    </source>
</evidence>
<evidence type="ECO:0000259" key="11">
    <source>
        <dbReference type="PROSITE" id="PS50110"/>
    </source>
</evidence>
<evidence type="ECO:0000313" key="13">
    <source>
        <dbReference type="Proteomes" id="UP000261187"/>
    </source>
</evidence>
<dbReference type="Gene3D" id="1.10.10.60">
    <property type="entry name" value="Homeodomain-like"/>
    <property type="match status" value="1"/>
</dbReference>
<dbReference type="Gene3D" id="3.40.50.2300">
    <property type="match status" value="1"/>
</dbReference>
<dbReference type="SUPFAM" id="SSF52172">
    <property type="entry name" value="CheY-like"/>
    <property type="match status" value="1"/>
</dbReference>
<dbReference type="InterPro" id="IPR018062">
    <property type="entry name" value="HTH_AraC-typ_CS"/>
</dbReference>
<dbReference type="InterPro" id="IPR018060">
    <property type="entry name" value="HTH_AraC"/>
</dbReference>
<dbReference type="SMART" id="SM00387">
    <property type="entry name" value="HATPase_c"/>
    <property type="match status" value="1"/>
</dbReference>
<keyword evidence="12" id="KW-0808">Transferase</keyword>
<gene>
    <name evidence="12" type="ORF">DXC61_09580</name>
</gene>
<keyword evidence="8" id="KW-0472">Membrane</keyword>
<keyword evidence="5" id="KW-0238">DNA-binding</keyword>
<feature type="domain" description="Histidine kinase" evidence="10">
    <location>
        <begin position="819"/>
        <end position="1041"/>
    </location>
</feature>
<dbReference type="InterPro" id="IPR003594">
    <property type="entry name" value="HATPase_dom"/>
</dbReference>
<dbReference type="PROSITE" id="PS01124">
    <property type="entry name" value="HTH_ARAC_FAMILY_2"/>
    <property type="match status" value="1"/>
</dbReference>
<keyword evidence="8" id="KW-1133">Transmembrane helix</keyword>
<dbReference type="EC" id="2.7.13.3" evidence="2"/>
<dbReference type="Proteomes" id="UP000261187">
    <property type="component" value="Unassembled WGS sequence"/>
</dbReference>
<accession>A0AA92SYG4</accession>
<dbReference type="InterPro" id="IPR004358">
    <property type="entry name" value="Sig_transdc_His_kin-like_C"/>
</dbReference>
<evidence type="ECO:0000259" key="10">
    <source>
        <dbReference type="PROSITE" id="PS50109"/>
    </source>
</evidence>
<evidence type="ECO:0000256" key="7">
    <source>
        <dbReference type="PROSITE-ProRule" id="PRU00169"/>
    </source>
</evidence>
<keyword evidence="4" id="KW-0805">Transcription regulation</keyword>
<dbReference type="Gene3D" id="2.60.40.10">
    <property type="entry name" value="Immunoglobulins"/>
    <property type="match status" value="1"/>
</dbReference>
<dbReference type="SUPFAM" id="SSF63829">
    <property type="entry name" value="Calcium-dependent phosphotriesterase"/>
    <property type="match status" value="3"/>
</dbReference>
<keyword evidence="6" id="KW-0804">Transcription</keyword>
<dbReference type="PRINTS" id="PR00344">
    <property type="entry name" value="BCTRLSENSOR"/>
</dbReference>
<evidence type="ECO:0000256" key="5">
    <source>
        <dbReference type="ARBA" id="ARBA00023125"/>
    </source>
</evidence>
<dbReference type="InterPro" id="IPR003661">
    <property type="entry name" value="HisK_dim/P_dom"/>
</dbReference>
<proteinExistence type="predicted"/>
<evidence type="ECO:0000256" key="1">
    <source>
        <dbReference type="ARBA" id="ARBA00000085"/>
    </source>
</evidence>
<dbReference type="SUPFAM" id="SSF55874">
    <property type="entry name" value="ATPase domain of HSP90 chaperone/DNA topoisomerase II/histidine kinase"/>
    <property type="match status" value="1"/>
</dbReference>
<dbReference type="EMBL" id="QSSA01000020">
    <property type="protein sequence ID" value="RGL58952.1"/>
    <property type="molecule type" value="Genomic_DNA"/>
</dbReference>
<dbReference type="InterPro" id="IPR009057">
    <property type="entry name" value="Homeodomain-like_sf"/>
</dbReference>
<dbReference type="InterPro" id="IPR011110">
    <property type="entry name" value="Reg_prop"/>
</dbReference>
<dbReference type="GO" id="GO:0003700">
    <property type="term" value="F:DNA-binding transcription factor activity"/>
    <property type="evidence" value="ECO:0007669"/>
    <property type="project" value="InterPro"/>
</dbReference>
<dbReference type="GO" id="GO:0043565">
    <property type="term" value="F:sequence-specific DNA binding"/>
    <property type="evidence" value="ECO:0007669"/>
    <property type="project" value="InterPro"/>
</dbReference>
<dbReference type="CDD" id="cd00082">
    <property type="entry name" value="HisKA"/>
    <property type="match status" value="1"/>
</dbReference>
<dbReference type="SMART" id="SM00448">
    <property type="entry name" value="REC"/>
    <property type="match status" value="1"/>
</dbReference>
<dbReference type="PANTHER" id="PTHR43547:SF2">
    <property type="entry name" value="HYBRID SIGNAL TRANSDUCTION HISTIDINE KINASE C"/>
    <property type="match status" value="1"/>
</dbReference>
<dbReference type="PROSITE" id="PS50110">
    <property type="entry name" value="RESPONSE_REGULATORY"/>
    <property type="match status" value="1"/>
</dbReference>
<evidence type="ECO:0000256" key="6">
    <source>
        <dbReference type="ARBA" id="ARBA00023163"/>
    </source>
</evidence>
<feature type="domain" description="Response regulatory" evidence="11">
    <location>
        <begin position="1093"/>
        <end position="1209"/>
    </location>
</feature>
<dbReference type="PANTHER" id="PTHR43547">
    <property type="entry name" value="TWO-COMPONENT HISTIDINE KINASE"/>
    <property type="match status" value="1"/>
</dbReference>
<dbReference type="SUPFAM" id="SSF46689">
    <property type="entry name" value="Homeodomain-like"/>
    <property type="match status" value="1"/>
</dbReference>
<dbReference type="InterPro" id="IPR005467">
    <property type="entry name" value="His_kinase_dom"/>
</dbReference>
<dbReference type="InterPro" id="IPR036890">
    <property type="entry name" value="HATPase_C_sf"/>
</dbReference>
<organism evidence="12 13">
    <name type="scientific">Segatella copri</name>
    <dbReference type="NCBI Taxonomy" id="165179"/>
    <lineage>
        <taxon>Bacteria</taxon>
        <taxon>Pseudomonadati</taxon>
        <taxon>Bacteroidota</taxon>
        <taxon>Bacteroidia</taxon>
        <taxon>Bacteroidales</taxon>
        <taxon>Prevotellaceae</taxon>
        <taxon>Segatella</taxon>
    </lineage>
</organism>
<evidence type="ECO:0000256" key="8">
    <source>
        <dbReference type="SAM" id="Phobius"/>
    </source>
</evidence>
<dbReference type="Gene3D" id="2.130.10.10">
    <property type="entry name" value="YVTN repeat-like/Quinoprotein amine dehydrogenase"/>
    <property type="match status" value="2"/>
</dbReference>
<dbReference type="GO" id="GO:0000155">
    <property type="term" value="F:phosphorelay sensor kinase activity"/>
    <property type="evidence" value="ECO:0007669"/>
    <property type="project" value="InterPro"/>
</dbReference>
<evidence type="ECO:0000313" key="12">
    <source>
        <dbReference type="EMBL" id="RGL58952.1"/>
    </source>
</evidence>
<comment type="catalytic activity">
    <reaction evidence="1">
        <text>ATP + protein L-histidine = ADP + protein N-phospho-L-histidine.</text>
        <dbReference type="EC" id="2.7.13.3"/>
    </reaction>
</comment>
<dbReference type="Pfam" id="PF02518">
    <property type="entry name" value="HATPase_c"/>
    <property type="match status" value="1"/>
</dbReference>
<dbReference type="PROSITE" id="PS00041">
    <property type="entry name" value="HTH_ARAC_FAMILY_1"/>
    <property type="match status" value="1"/>
</dbReference>
<keyword evidence="8" id="KW-0812">Transmembrane</keyword>
<name>A0AA92SYG4_9BACT</name>
<feature type="modified residue" description="4-aspartylphosphate" evidence="7">
    <location>
        <position position="1142"/>
    </location>
</feature>
<comment type="caution">
    <text evidence="12">The sequence shown here is derived from an EMBL/GenBank/DDBJ whole genome shotgun (WGS) entry which is preliminary data.</text>
</comment>
<dbReference type="PROSITE" id="PS50109">
    <property type="entry name" value="HIS_KIN"/>
    <property type="match status" value="1"/>
</dbReference>
<dbReference type="Gene3D" id="3.30.565.10">
    <property type="entry name" value="Histidine kinase-like ATPase, C-terminal domain"/>
    <property type="match status" value="1"/>
</dbReference>
<dbReference type="Pfam" id="PF00512">
    <property type="entry name" value="HisKA"/>
    <property type="match status" value="1"/>
</dbReference>
<dbReference type="Pfam" id="PF07494">
    <property type="entry name" value="Reg_prop"/>
    <property type="match status" value="4"/>
</dbReference>
<evidence type="ECO:0000259" key="9">
    <source>
        <dbReference type="PROSITE" id="PS01124"/>
    </source>
</evidence>